<comment type="caution">
    <text evidence="5">The sequence shown here is derived from an EMBL/GenBank/DDBJ whole genome shotgun (WGS) entry which is preliminary data.</text>
</comment>
<dbReference type="Proteomes" id="UP001210211">
    <property type="component" value="Unassembled WGS sequence"/>
</dbReference>
<dbReference type="EMBL" id="JAMRDG010000002">
    <property type="protein sequence ID" value="KAJ3688207.1"/>
    <property type="molecule type" value="Genomic_DNA"/>
</dbReference>
<evidence type="ECO:0000313" key="5">
    <source>
        <dbReference type="EMBL" id="KAJ3688207.1"/>
    </source>
</evidence>
<keyword evidence="6" id="KW-1185">Reference proteome</keyword>
<comment type="similarity">
    <text evidence="3">Belongs to the GRAS family.</text>
</comment>
<dbReference type="PANTHER" id="PTHR31636">
    <property type="entry name" value="OSJNBA0084A10.13 PROTEIN-RELATED"/>
    <property type="match status" value="1"/>
</dbReference>
<feature type="region of interest" description="Leucine repeat II (LRII)" evidence="3">
    <location>
        <begin position="409"/>
        <end position="441"/>
    </location>
</feature>
<evidence type="ECO:0000256" key="2">
    <source>
        <dbReference type="ARBA" id="ARBA00023163"/>
    </source>
</evidence>
<feature type="region of interest" description="Leucine repeat I (LRI)" evidence="3">
    <location>
        <begin position="249"/>
        <end position="309"/>
    </location>
</feature>
<feature type="region of interest" description="VHIID" evidence="3">
    <location>
        <begin position="328"/>
        <end position="393"/>
    </location>
</feature>
<keyword evidence="2" id="KW-0804">Transcription</keyword>
<dbReference type="AlphaFoldDB" id="A0AAD5Z796"/>
<feature type="short sequence motif" description="VHIID" evidence="3">
    <location>
        <begin position="359"/>
        <end position="363"/>
    </location>
</feature>
<name>A0AAD5Z796_9POAL</name>
<dbReference type="InterPro" id="IPR005202">
    <property type="entry name" value="TF_GRAS"/>
</dbReference>
<sequence length="627" mass="71519">MRKSSYQQTLPKGKTLDINPKKDPDNKFISNGSSDITLDATLSYLSQILLEEDIDEKDLLYTKQSALHAMEKPFYDILGQKYPPLEDTQLSNHKKSAPISTDHHFFNQLGSTFGTLSASEFNKGVAEGIKFLPRLDKLILDLEASKLSLPMVHEEEDLVKLNADENGHTKSISLMECGSKCKKKSNGDSDILEGRNRKISMSYPEEPPRNAMFDEVLLNHDNYTEVTNIWKNIQSKANICSEKDQGEIAEIETLLIKCSLAVSANDCHLAECLINQIRELSSLDGNATQRMASFFADALEARLNGTGSEIWRKIVAKRFPTSEHLKVAQLYMTVCPFPRTSMYYANQTILNVAGKASKLHIIDLGIGFGFQWPSLIQALSNKNGKSTKLRITGVDFPRPGFRPTELVQETGRRLEAYAESFNVPFEYQGIASNWESVSVDDLKVDKTEVLIVNTMYRFREVGDESVGLDSPRNQVLNLIQRIRPHIFIQGILSIRSFSPFFISRFRQAVPLYSALFEIIDSLIPRENKQRQYIERELFARDILNVLACEGSDWTMRPETYKQWHQRNVRAGFDQIPLDPVLLKECKEIIKTVYDNDIFFIDEDRNWLLQGWNGRIFYGISTWKPKLA</sequence>
<gene>
    <name evidence="5" type="ORF">LUZ61_017371</name>
</gene>
<proteinExistence type="inferred from homology"/>
<evidence type="ECO:0000256" key="4">
    <source>
        <dbReference type="SAM" id="MobiDB-lite"/>
    </source>
</evidence>
<protein>
    <submittedName>
        <fullName evidence="5">Uncharacterized protein</fullName>
    </submittedName>
</protein>
<accession>A0AAD5Z796</accession>
<comment type="caution">
    <text evidence="3">Lacks conserved residue(s) required for the propagation of feature annotation.</text>
</comment>
<organism evidence="5 6">
    <name type="scientific">Rhynchospora tenuis</name>
    <dbReference type="NCBI Taxonomy" id="198213"/>
    <lineage>
        <taxon>Eukaryota</taxon>
        <taxon>Viridiplantae</taxon>
        <taxon>Streptophyta</taxon>
        <taxon>Embryophyta</taxon>
        <taxon>Tracheophyta</taxon>
        <taxon>Spermatophyta</taxon>
        <taxon>Magnoliopsida</taxon>
        <taxon>Liliopsida</taxon>
        <taxon>Poales</taxon>
        <taxon>Cyperaceae</taxon>
        <taxon>Cyperoideae</taxon>
        <taxon>Rhynchosporeae</taxon>
        <taxon>Rhynchospora</taxon>
    </lineage>
</organism>
<evidence type="ECO:0000313" key="6">
    <source>
        <dbReference type="Proteomes" id="UP001210211"/>
    </source>
</evidence>
<evidence type="ECO:0000256" key="3">
    <source>
        <dbReference type="PROSITE-ProRule" id="PRU01191"/>
    </source>
</evidence>
<keyword evidence="1" id="KW-0805">Transcription regulation</keyword>
<feature type="region of interest" description="Disordered" evidence="4">
    <location>
        <begin position="1"/>
        <end position="26"/>
    </location>
</feature>
<dbReference type="Pfam" id="PF03514">
    <property type="entry name" value="GRAS"/>
    <property type="match status" value="1"/>
</dbReference>
<evidence type="ECO:0000256" key="1">
    <source>
        <dbReference type="ARBA" id="ARBA00023015"/>
    </source>
</evidence>
<feature type="compositionally biased region" description="Polar residues" evidence="4">
    <location>
        <begin position="1"/>
        <end position="10"/>
    </location>
</feature>
<feature type="region of interest" description="SAW" evidence="3">
    <location>
        <begin position="547"/>
        <end position="623"/>
    </location>
</feature>
<reference evidence="5 6" key="1">
    <citation type="journal article" date="2022" name="Cell">
        <title>Repeat-based holocentromeres influence genome architecture and karyotype evolution.</title>
        <authorList>
            <person name="Hofstatter P.G."/>
            <person name="Thangavel G."/>
            <person name="Lux T."/>
            <person name="Neumann P."/>
            <person name="Vondrak T."/>
            <person name="Novak P."/>
            <person name="Zhang M."/>
            <person name="Costa L."/>
            <person name="Castellani M."/>
            <person name="Scott A."/>
            <person name="Toegelov H."/>
            <person name="Fuchs J."/>
            <person name="Mata-Sucre Y."/>
            <person name="Dias Y."/>
            <person name="Vanzela A.L.L."/>
            <person name="Huettel B."/>
            <person name="Almeida C.C.S."/>
            <person name="Simkova H."/>
            <person name="Souza G."/>
            <person name="Pedrosa-Harand A."/>
            <person name="Macas J."/>
            <person name="Mayer K.F.X."/>
            <person name="Houben A."/>
            <person name="Marques A."/>
        </authorList>
    </citation>
    <scope>NUCLEOTIDE SEQUENCE [LARGE SCALE GENOMIC DNA]</scope>
    <source>
        <strain evidence="5">RhyTen1mFocal</strain>
    </source>
</reference>
<dbReference type="PROSITE" id="PS50985">
    <property type="entry name" value="GRAS"/>
    <property type="match status" value="1"/>
</dbReference>